<evidence type="ECO:0000256" key="5">
    <source>
        <dbReference type="SAM" id="Phobius"/>
    </source>
</evidence>
<keyword evidence="4 5" id="KW-0472">Membrane</keyword>
<feature type="transmembrane region" description="Helical" evidence="5">
    <location>
        <begin position="52"/>
        <end position="75"/>
    </location>
</feature>
<feature type="transmembrane region" description="Helical" evidence="5">
    <location>
        <begin position="106"/>
        <end position="127"/>
    </location>
</feature>
<evidence type="ECO:0000259" key="6">
    <source>
        <dbReference type="Pfam" id="PF06271"/>
    </source>
</evidence>
<dbReference type="PANTHER" id="PTHR38480">
    <property type="entry name" value="SLR0254 PROTEIN"/>
    <property type="match status" value="1"/>
</dbReference>
<evidence type="ECO:0000313" key="7">
    <source>
        <dbReference type="EMBL" id="MPM10307.1"/>
    </source>
</evidence>
<dbReference type="InterPro" id="IPR010432">
    <property type="entry name" value="RDD"/>
</dbReference>
<dbReference type="Pfam" id="PF06271">
    <property type="entry name" value="RDD"/>
    <property type="match status" value="1"/>
</dbReference>
<dbReference type="GO" id="GO:0016020">
    <property type="term" value="C:membrane"/>
    <property type="evidence" value="ECO:0007669"/>
    <property type="project" value="UniProtKB-SubCell"/>
</dbReference>
<proteinExistence type="predicted"/>
<comment type="subcellular location">
    <subcellularLocation>
        <location evidence="1">Membrane</location>
        <topology evidence="1">Multi-pass membrane protein</topology>
    </subcellularLocation>
</comment>
<evidence type="ECO:0000256" key="3">
    <source>
        <dbReference type="ARBA" id="ARBA00022989"/>
    </source>
</evidence>
<keyword evidence="3 5" id="KW-1133">Transmembrane helix</keyword>
<sequence length="260" mass="29226">MPKLRIVSSQNVPIDYELATVMERIAGGVIDSVFQIIYLTITFSVISNNIPFMGWTIILYFLPVMLYSLVFETLFNGRTPAKMMLGLRVISIDGKRAGFTSFFIRWVFRIIDVVMTAGGVAITSVFFSSKAQRVGDVVARTSVVRTNSRPAAYNPLLISVPAEYKVVYPQVKMLSEKDVLTISRVLSYYFRMNTSVSAIRLMQKMRTRVSEVLGVTPEGKSDVFFQTILKDYSALNRQQQNTGVFSPSGFQNPIPNNINI</sequence>
<evidence type="ECO:0000256" key="1">
    <source>
        <dbReference type="ARBA" id="ARBA00004141"/>
    </source>
</evidence>
<dbReference type="EMBL" id="VSSQ01001677">
    <property type="protein sequence ID" value="MPM10307.1"/>
    <property type="molecule type" value="Genomic_DNA"/>
</dbReference>
<accession>A0A644X2W8</accession>
<keyword evidence="2 5" id="KW-0812">Transmembrane</keyword>
<feature type="domain" description="RDD" evidence="6">
    <location>
        <begin position="19"/>
        <end position="139"/>
    </location>
</feature>
<reference evidence="7" key="1">
    <citation type="submission" date="2019-08" db="EMBL/GenBank/DDBJ databases">
        <authorList>
            <person name="Kucharzyk K."/>
            <person name="Murdoch R.W."/>
            <person name="Higgins S."/>
            <person name="Loffler F."/>
        </authorList>
    </citation>
    <scope>NUCLEOTIDE SEQUENCE</scope>
</reference>
<name>A0A644X2W8_9ZZZZ</name>
<evidence type="ECO:0000256" key="2">
    <source>
        <dbReference type="ARBA" id="ARBA00022692"/>
    </source>
</evidence>
<comment type="caution">
    <text evidence="7">The sequence shown here is derived from an EMBL/GenBank/DDBJ whole genome shotgun (WGS) entry which is preliminary data.</text>
</comment>
<gene>
    <name evidence="7" type="ORF">SDC9_56636</name>
</gene>
<feature type="transmembrane region" description="Helical" evidence="5">
    <location>
        <begin position="25"/>
        <end position="46"/>
    </location>
</feature>
<protein>
    <recommendedName>
        <fullName evidence="6">RDD domain-containing protein</fullName>
    </recommendedName>
</protein>
<dbReference type="AlphaFoldDB" id="A0A644X2W8"/>
<evidence type="ECO:0000256" key="4">
    <source>
        <dbReference type="ARBA" id="ARBA00023136"/>
    </source>
</evidence>
<organism evidence="7">
    <name type="scientific">bioreactor metagenome</name>
    <dbReference type="NCBI Taxonomy" id="1076179"/>
    <lineage>
        <taxon>unclassified sequences</taxon>
        <taxon>metagenomes</taxon>
        <taxon>ecological metagenomes</taxon>
    </lineage>
</organism>
<dbReference type="PANTHER" id="PTHR38480:SF1">
    <property type="entry name" value="SLR0254 PROTEIN"/>
    <property type="match status" value="1"/>
</dbReference>